<protein>
    <submittedName>
        <fullName evidence="2">Uncharacterized protein</fullName>
    </submittedName>
</protein>
<dbReference type="EMBL" id="SDAM02000322">
    <property type="protein sequence ID" value="KAH6824827.1"/>
    <property type="molecule type" value="Genomic_DNA"/>
</dbReference>
<evidence type="ECO:0000313" key="2">
    <source>
        <dbReference type="EMBL" id="KAH6824827.1"/>
    </source>
</evidence>
<feature type="compositionally biased region" description="Polar residues" evidence="1">
    <location>
        <begin position="71"/>
        <end position="80"/>
    </location>
</feature>
<dbReference type="PANTHER" id="PTHR37723">
    <property type="entry name" value="PROTEIN FAR-RED ELONGATED HYPOCOTYL 1"/>
    <property type="match status" value="1"/>
</dbReference>
<sequence length="238" mass="25962">MKGHASKQGELTSIAYLDKKRKVQDEQLEMPFPKQVCRDQHPDRGPSMESGKEPMKVECDEFAKGGESEPESTNSNSFHGNSDCFMCADDEAKTDPDCPETQTSDEPSTSSASWASTSSGTGLYSSENRSSIDPSTSEPDSLSVSEGHDCPDQQDGMHVGESGCDADLGFSVYGHAKIEHYTDKELEDLLYSNGVPPGSSYILSSGRSVNQGAEAQQEVKKKLTIDKEFEQYFSTLML</sequence>
<feature type="compositionally biased region" description="Polar residues" evidence="1">
    <location>
        <begin position="123"/>
        <end position="144"/>
    </location>
</feature>
<organism evidence="2 3">
    <name type="scientific">Perilla frutescens var. hirtella</name>
    <name type="common">Perilla citriodora</name>
    <name type="synonym">Perilla setoyensis</name>
    <dbReference type="NCBI Taxonomy" id="608512"/>
    <lineage>
        <taxon>Eukaryota</taxon>
        <taxon>Viridiplantae</taxon>
        <taxon>Streptophyta</taxon>
        <taxon>Embryophyta</taxon>
        <taxon>Tracheophyta</taxon>
        <taxon>Spermatophyta</taxon>
        <taxon>Magnoliopsida</taxon>
        <taxon>eudicotyledons</taxon>
        <taxon>Gunneridae</taxon>
        <taxon>Pentapetalae</taxon>
        <taxon>asterids</taxon>
        <taxon>lamiids</taxon>
        <taxon>Lamiales</taxon>
        <taxon>Lamiaceae</taxon>
        <taxon>Nepetoideae</taxon>
        <taxon>Elsholtzieae</taxon>
        <taxon>Perilla</taxon>
    </lineage>
</organism>
<dbReference type="GO" id="GO:0051457">
    <property type="term" value="P:maintenance of protein location in nucleus"/>
    <property type="evidence" value="ECO:0007669"/>
    <property type="project" value="TreeGrafter"/>
</dbReference>
<evidence type="ECO:0000256" key="1">
    <source>
        <dbReference type="SAM" id="MobiDB-lite"/>
    </source>
</evidence>
<dbReference type="GO" id="GO:0016607">
    <property type="term" value="C:nuclear speck"/>
    <property type="evidence" value="ECO:0007669"/>
    <property type="project" value="TreeGrafter"/>
</dbReference>
<dbReference type="PANTHER" id="PTHR37723:SF1">
    <property type="entry name" value="PROTEIN FAR-RED-ELONGATED HYPOCOTYL 1-LIKE"/>
    <property type="match status" value="1"/>
</dbReference>
<reference evidence="2 3" key="1">
    <citation type="journal article" date="2021" name="Nat. Commun.">
        <title>Incipient diploidization of the medicinal plant Perilla within 10,000 years.</title>
        <authorList>
            <person name="Zhang Y."/>
            <person name="Shen Q."/>
            <person name="Leng L."/>
            <person name="Zhang D."/>
            <person name="Chen S."/>
            <person name="Shi Y."/>
            <person name="Ning Z."/>
            <person name="Chen S."/>
        </authorList>
    </citation>
    <scope>NUCLEOTIDE SEQUENCE [LARGE SCALE GENOMIC DNA]</scope>
    <source>
        <strain evidence="3">cv. PC099</strain>
    </source>
</reference>
<comment type="caution">
    <text evidence="2">The sequence shown here is derived from an EMBL/GenBank/DDBJ whole genome shotgun (WGS) entry which is preliminary data.</text>
</comment>
<evidence type="ECO:0000313" key="3">
    <source>
        <dbReference type="Proteomes" id="UP001190926"/>
    </source>
</evidence>
<keyword evidence="3" id="KW-1185">Reference proteome</keyword>
<feature type="compositionally biased region" description="Low complexity" evidence="1">
    <location>
        <begin position="108"/>
        <end position="122"/>
    </location>
</feature>
<dbReference type="GO" id="GO:0005737">
    <property type="term" value="C:cytoplasm"/>
    <property type="evidence" value="ECO:0007669"/>
    <property type="project" value="TreeGrafter"/>
</dbReference>
<dbReference type="Proteomes" id="UP001190926">
    <property type="component" value="Unassembled WGS sequence"/>
</dbReference>
<feature type="region of interest" description="Disordered" evidence="1">
    <location>
        <begin position="27"/>
        <end position="162"/>
    </location>
</feature>
<feature type="compositionally biased region" description="Basic and acidic residues" evidence="1">
    <location>
        <begin position="36"/>
        <end position="67"/>
    </location>
</feature>
<dbReference type="GO" id="GO:0061608">
    <property type="term" value="F:nuclear import signal receptor activity"/>
    <property type="evidence" value="ECO:0007669"/>
    <property type="project" value="TreeGrafter"/>
</dbReference>
<name>A0AAD4J0F7_PERFH</name>
<dbReference type="GO" id="GO:0009639">
    <property type="term" value="P:response to red or far red light"/>
    <property type="evidence" value="ECO:0007669"/>
    <property type="project" value="InterPro"/>
</dbReference>
<dbReference type="InterPro" id="IPR037766">
    <property type="entry name" value="FHY1"/>
</dbReference>
<proteinExistence type="predicted"/>
<accession>A0AAD4J0F7</accession>
<gene>
    <name evidence="2" type="ORF">C2S53_010902</name>
</gene>
<dbReference type="AlphaFoldDB" id="A0AAD4J0F7"/>